<dbReference type="Gene3D" id="2.70.50.40">
    <property type="entry name" value="GMP phosphodiesterase, delta subunit"/>
    <property type="match status" value="1"/>
</dbReference>
<dbReference type="Proteomes" id="UP000243686">
    <property type="component" value="Unassembled WGS sequence"/>
</dbReference>
<dbReference type="EMBL" id="KV896396">
    <property type="protein sequence ID" value="OON16850.1"/>
    <property type="molecule type" value="Genomic_DNA"/>
</dbReference>
<proteinExistence type="inferred from homology"/>
<accession>A0A1S8WQT5</accession>
<dbReference type="InterPro" id="IPR014756">
    <property type="entry name" value="Ig_E-set"/>
</dbReference>
<dbReference type="SUPFAM" id="SSF81296">
    <property type="entry name" value="E set domains"/>
    <property type="match status" value="1"/>
</dbReference>
<organism evidence="3 4">
    <name type="scientific">Opisthorchis viverrini</name>
    <name type="common">Southeast Asian liver fluke</name>
    <dbReference type="NCBI Taxonomy" id="6198"/>
    <lineage>
        <taxon>Eukaryota</taxon>
        <taxon>Metazoa</taxon>
        <taxon>Spiralia</taxon>
        <taxon>Lophotrochozoa</taxon>
        <taxon>Platyhelminthes</taxon>
        <taxon>Trematoda</taxon>
        <taxon>Digenea</taxon>
        <taxon>Opisthorchiida</taxon>
        <taxon>Opisthorchiata</taxon>
        <taxon>Opisthorchiidae</taxon>
        <taxon>Opisthorchis</taxon>
    </lineage>
</organism>
<dbReference type="InterPro" id="IPR037036">
    <property type="entry name" value="PDED_dom_sf"/>
</dbReference>
<dbReference type="PANTHER" id="PTHR47331:SF1">
    <property type="entry name" value="GAG-LIKE PROTEIN"/>
    <property type="match status" value="1"/>
</dbReference>
<evidence type="ECO:0000313" key="3">
    <source>
        <dbReference type="EMBL" id="OON16850.1"/>
    </source>
</evidence>
<evidence type="ECO:0000313" key="4">
    <source>
        <dbReference type="Proteomes" id="UP000243686"/>
    </source>
</evidence>
<gene>
    <name evidence="3" type="ORF">X801_07326</name>
</gene>
<dbReference type="AlphaFoldDB" id="A0A1S8WQT5"/>
<reference evidence="3 4" key="1">
    <citation type="submission" date="2015-03" db="EMBL/GenBank/DDBJ databases">
        <title>Draft genome of the nematode, Opisthorchis viverrini.</title>
        <authorList>
            <person name="Mitreva M."/>
        </authorList>
    </citation>
    <scope>NUCLEOTIDE SEQUENCE [LARGE SCALE GENOMIC DNA]</scope>
    <source>
        <strain evidence="3">Khon Kaen</strain>
    </source>
</reference>
<evidence type="ECO:0000256" key="1">
    <source>
        <dbReference type="ARBA" id="ARBA00008102"/>
    </source>
</evidence>
<comment type="similarity">
    <text evidence="1">Belongs to the PDE6D/unc-119 family.</text>
</comment>
<sequence length="156" mass="17319">MLTVGKSYGKVRTISFVPKKILRCKTVSRELSFSSAEALENFWLHQEVFFNGNIIEVRFAIQSLHDGYVVDVDCAYTIGSLPIAKASIPDNLLLSKWTHLADVQPARIPGNNVSILIGTNVPEAHWVIEQRLGSPKHPYTYLTVLGWAVFEPAAPA</sequence>
<evidence type="ECO:0000259" key="2">
    <source>
        <dbReference type="Pfam" id="PF05351"/>
    </source>
</evidence>
<protein>
    <recommendedName>
        <fullName evidence="2">GMP phosphodiesterase delta subunit domain-containing protein</fullName>
    </recommendedName>
</protein>
<dbReference type="PANTHER" id="PTHR47331">
    <property type="entry name" value="PHD-TYPE DOMAIN-CONTAINING PROTEIN"/>
    <property type="match status" value="1"/>
</dbReference>
<name>A0A1S8WQT5_OPIVI</name>
<keyword evidence="4" id="KW-1185">Reference proteome</keyword>
<dbReference type="InterPro" id="IPR008015">
    <property type="entry name" value="PDED_dom"/>
</dbReference>
<dbReference type="Pfam" id="PF05351">
    <property type="entry name" value="GMP_PDE_delta"/>
    <property type="match status" value="1"/>
</dbReference>
<feature type="domain" description="GMP phosphodiesterase delta subunit" evidence="2">
    <location>
        <begin position="17"/>
        <end position="56"/>
    </location>
</feature>